<gene>
    <name evidence="2" type="ORF">OA50_01901</name>
</gene>
<dbReference type="Proteomes" id="UP000030960">
    <property type="component" value="Unassembled WGS sequence"/>
</dbReference>
<organism evidence="2 3">
    <name type="scientific">Mameliella alba</name>
    <dbReference type="NCBI Taxonomy" id="561184"/>
    <lineage>
        <taxon>Bacteria</taxon>
        <taxon>Pseudomonadati</taxon>
        <taxon>Pseudomonadota</taxon>
        <taxon>Alphaproteobacteria</taxon>
        <taxon>Rhodobacterales</taxon>
        <taxon>Roseobacteraceae</taxon>
        <taxon>Mameliella</taxon>
    </lineage>
</organism>
<comment type="caution">
    <text evidence="2">The sequence shown here is derived from an EMBL/GenBank/DDBJ whole genome shotgun (WGS) entry which is preliminary data.</text>
</comment>
<reference evidence="2 3" key="1">
    <citation type="submission" date="2014-10" db="EMBL/GenBank/DDBJ databases">
        <title>Genome sequence of Ponticoccus sp. strain UMTAT08 isolated from clonal culture of toxic dinoflagellate Alexandrium tamiyavanichii.</title>
        <authorList>
            <person name="Gan H.Y."/>
            <person name="Muhd D.-D."/>
            <person name="Mohd Noor M.E."/>
            <person name="Yeong Y.S."/>
            <person name="Usup G."/>
        </authorList>
    </citation>
    <scope>NUCLEOTIDE SEQUENCE [LARGE SCALE GENOMIC DNA]</scope>
    <source>
        <strain evidence="2 3">UMTAT08</strain>
    </source>
</reference>
<sequence>MIRTATPCGVQTTVQCLPSIFPIEMKRGSSSVLAGASGIRRSSHRACACSKSMPCFDRFEPLLAESYPKFMRKFGIVIVDPQAWSYVITAASPALTWPGRDGAQPRLSAGGPGGRSDSGSTANSGAARKQGLLAKGSLGRGGASRSEPWPDNPSSSGRNPVRTGKRSYRPIWSGTGSSVQSRSLPFLLSWTGAAPPGSSQARVMLHPACQPRDSLTTIVQYLAARLP</sequence>
<evidence type="ECO:0000313" key="2">
    <source>
        <dbReference type="EMBL" id="KHQ53372.1"/>
    </source>
</evidence>
<proteinExistence type="predicted"/>
<protein>
    <submittedName>
        <fullName evidence="2">Uncharacterized protein</fullName>
    </submittedName>
</protein>
<name>A0A0B3RZ65_9RHOB</name>
<dbReference type="EMBL" id="JSUQ01000007">
    <property type="protein sequence ID" value="KHQ53372.1"/>
    <property type="molecule type" value="Genomic_DNA"/>
</dbReference>
<dbReference type="AlphaFoldDB" id="A0A0B3RZ65"/>
<keyword evidence="3" id="KW-1185">Reference proteome</keyword>
<accession>A0A0B3RZ65</accession>
<evidence type="ECO:0000313" key="3">
    <source>
        <dbReference type="Proteomes" id="UP000030960"/>
    </source>
</evidence>
<evidence type="ECO:0000256" key="1">
    <source>
        <dbReference type="SAM" id="MobiDB-lite"/>
    </source>
</evidence>
<feature type="region of interest" description="Disordered" evidence="1">
    <location>
        <begin position="98"/>
        <end position="179"/>
    </location>
</feature>